<feature type="transmembrane region" description="Helical" evidence="1">
    <location>
        <begin position="136"/>
        <end position="159"/>
    </location>
</feature>
<protein>
    <submittedName>
        <fullName evidence="4">Anoctamin</fullName>
    </submittedName>
</protein>
<feature type="transmembrane region" description="Helical" evidence="1">
    <location>
        <begin position="57"/>
        <end position="78"/>
    </location>
</feature>
<evidence type="ECO:0000313" key="4">
    <source>
        <dbReference type="WBParaSite" id="TTAC_0000202501-mRNA-1"/>
    </source>
</evidence>
<name>A0A0R3WMN7_HYDTA</name>
<evidence type="ECO:0000313" key="2">
    <source>
        <dbReference type="EMBL" id="VDM18752.1"/>
    </source>
</evidence>
<dbReference type="AlphaFoldDB" id="A0A0R3WMN7"/>
<organism evidence="4">
    <name type="scientific">Hydatigena taeniaeformis</name>
    <name type="common">Feline tapeworm</name>
    <name type="synonym">Taenia taeniaeformis</name>
    <dbReference type="NCBI Taxonomy" id="6205"/>
    <lineage>
        <taxon>Eukaryota</taxon>
        <taxon>Metazoa</taxon>
        <taxon>Spiralia</taxon>
        <taxon>Lophotrochozoa</taxon>
        <taxon>Platyhelminthes</taxon>
        <taxon>Cestoda</taxon>
        <taxon>Eucestoda</taxon>
        <taxon>Cyclophyllidea</taxon>
        <taxon>Taeniidae</taxon>
        <taxon>Hydatigera</taxon>
    </lineage>
</organism>
<keyword evidence="3" id="KW-1185">Reference proteome</keyword>
<sequence>MNWRTGLSLAFSALISAIIAALAAIYYTEYDVERAFCGNIFDFEDELPPNRFVLVRYLYVLSISLNYLLPVTAAILYYSEVLEALKEFDAPIAVIEEAEKFIRLDGHLLLWLGAPIHMLESIQLMHWKRELLHGKFYAKVFTMLAGAYCIMQPTLHIVLNMASRNE</sequence>
<dbReference type="EMBL" id="UYWX01000683">
    <property type="protein sequence ID" value="VDM18752.1"/>
    <property type="molecule type" value="Genomic_DNA"/>
</dbReference>
<feature type="transmembrane region" description="Helical" evidence="1">
    <location>
        <begin position="7"/>
        <end position="27"/>
    </location>
</feature>
<proteinExistence type="predicted"/>
<keyword evidence="1" id="KW-0812">Transmembrane</keyword>
<reference evidence="4" key="1">
    <citation type="submission" date="2017-02" db="UniProtKB">
        <authorList>
            <consortium name="WormBaseParasite"/>
        </authorList>
    </citation>
    <scope>IDENTIFICATION</scope>
</reference>
<reference evidence="2 3" key="2">
    <citation type="submission" date="2018-11" db="EMBL/GenBank/DDBJ databases">
        <authorList>
            <consortium name="Pathogen Informatics"/>
        </authorList>
    </citation>
    <scope>NUCLEOTIDE SEQUENCE [LARGE SCALE GENOMIC DNA]</scope>
</reference>
<evidence type="ECO:0000313" key="3">
    <source>
        <dbReference type="Proteomes" id="UP000274429"/>
    </source>
</evidence>
<dbReference type="WBParaSite" id="TTAC_0000202501-mRNA-1">
    <property type="protein sequence ID" value="TTAC_0000202501-mRNA-1"/>
    <property type="gene ID" value="TTAC_0000202501"/>
</dbReference>
<evidence type="ECO:0000256" key="1">
    <source>
        <dbReference type="SAM" id="Phobius"/>
    </source>
</evidence>
<accession>A0A0R3WMN7</accession>
<keyword evidence="1" id="KW-1133">Transmembrane helix</keyword>
<keyword evidence="1" id="KW-0472">Membrane</keyword>
<dbReference type="Proteomes" id="UP000274429">
    <property type="component" value="Unassembled WGS sequence"/>
</dbReference>
<gene>
    <name evidence="2" type="ORF">TTAC_LOCUS2012</name>
</gene>